<dbReference type="SUPFAM" id="SSF51430">
    <property type="entry name" value="NAD(P)-linked oxidoreductase"/>
    <property type="match status" value="1"/>
</dbReference>
<dbReference type="InterPro" id="IPR036812">
    <property type="entry name" value="NAD(P)_OxRdtase_dom_sf"/>
</dbReference>
<dbReference type="RefSeq" id="WP_378262776.1">
    <property type="nucleotide sequence ID" value="NZ_JBHSIT010000013.1"/>
</dbReference>
<reference evidence="3" key="1">
    <citation type="journal article" date="2019" name="Int. J. Syst. Evol. Microbiol.">
        <title>The Global Catalogue of Microorganisms (GCM) 10K type strain sequencing project: providing services to taxonomists for standard genome sequencing and annotation.</title>
        <authorList>
            <consortium name="The Broad Institute Genomics Platform"/>
            <consortium name="The Broad Institute Genome Sequencing Center for Infectious Disease"/>
            <person name="Wu L."/>
            <person name="Ma J."/>
        </authorList>
    </citation>
    <scope>NUCLEOTIDE SEQUENCE [LARGE SCALE GENOMIC DNA]</scope>
    <source>
        <strain evidence="3">KLKA75</strain>
    </source>
</reference>
<dbReference type="PANTHER" id="PTHR42686:SF1">
    <property type="entry name" value="GH17980P-RELATED"/>
    <property type="match status" value="1"/>
</dbReference>
<accession>A0ABV9U9Y3</accession>
<dbReference type="Pfam" id="PF00248">
    <property type="entry name" value="Aldo_ket_red"/>
    <property type="match status" value="1"/>
</dbReference>
<dbReference type="PANTHER" id="PTHR42686">
    <property type="entry name" value="GH17980P-RELATED"/>
    <property type="match status" value="1"/>
</dbReference>
<feature type="domain" description="NADP-dependent oxidoreductase" evidence="1">
    <location>
        <begin position="7"/>
        <end position="300"/>
    </location>
</feature>
<dbReference type="EMBL" id="JBHSIT010000013">
    <property type="protein sequence ID" value="MFC4912644.1"/>
    <property type="molecule type" value="Genomic_DNA"/>
</dbReference>
<dbReference type="Proteomes" id="UP001595872">
    <property type="component" value="Unassembled WGS sequence"/>
</dbReference>
<dbReference type="CDD" id="cd19152">
    <property type="entry name" value="AKR_AKR15A"/>
    <property type="match status" value="1"/>
</dbReference>
<gene>
    <name evidence="2" type="ORF">ACFPCY_35460</name>
</gene>
<evidence type="ECO:0000259" key="1">
    <source>
        <dbReference type="Pfam" id="PF00248"/>
    </source>
</evidence>
<dbReference type="InterPro" id="IPR023210">
    <property type="entry name" value="NADP_OxRdtase_dom"/>
</dbReference>
<evidence type="ECO:0000313" key="2">
    <source>
        <dbReference type="EMBL" id="MFC4912644.1"/>
    </source>
</evidence>
<protein>
    <submittedName>
        <fullName evidence="2">Aldo/keto reductase</fullName>
    </submittedName>
</protein>
<evidence type="ECO:0000313" key="3">
    <source>
        <dbReference type="Proteomes" id="UP001595872"/>
    </source>
</evidence>
<dbReference type="Gene3D" id="3.20.20.100">
    <property type="entry name" value="NADP-dependent oxidoreductase domain"/>
    <property type="match status" value="1"/>
</dbReference>
<proteinExistence type="predicted"/>
<name>A0ABV9U9Y3_9ACTN</name>
<keyword evidence="3" id="KW-1185">Reference proteome</keyword>
<sequence>MRVPVTPLAFGSAAVGGLYAPVSRDEGVRTVRRALDAGMRYLDTAPHYGAGTSERILGEALADVPRLSFTISTKVGRVLRPMRPGEPPDSAGFAGEPAVKREWDFTRDGVLRSLESSLERLGLDRVDVVYIHDPDEHEAEVYESTFPALAELREQGVVGAIGAGMNQAEMLARFVRRLDMDVVLCAGRYTLLDRSAEAELLPACVERGTSVVVGGAYNSGLLAGGTTYNYEPAPAAMLERVAELERVCARYDVPLRAAALQFPLRHPAVESVLVGCRTPEEVTDNSALFALDVPEDLWKEL</sequence>
<dbReference type="InterPro" id="IPR020471">
    <property type="entry name" value="AKR"/>
</dbReference>
<organism evidence="2 3">
    <name type="scientific">Actinomadura gamaensis</name>
    <dbReference type="NCBI Taxonomy" id="1763541"/>
    <lineage>
        <taxon>Bacteria</taxon>
        <taxon>Bacillati</taxon>
        <taxon>Actinomycetota</taxon>
        <taxon>Actinomycetes</taxon>
        <taxon>Streptosporangiales</taxon>
        <taxon>Thermomonosporaceae</taxon>
        <taxon>Actinomadura</taxon>
    </lineage>
</organism>
<comment type="caution">
    <text evidence="2">The sequence shown here is derived from an EMBL/GenBank/DDBJ whole genome shotgun (WGS) entry which is preliminary data.</text>
</comment>